<organism evidence="8 9">
    <name type="scientific">Pseudobacter ginsenosidimutans</name>
    <dbReference type="NCBI Taxonomy" id="661488"/>
    <lineage>
        <taxon>Bacteria</taxon>
        <taxon>Pseudomonadati</taxon>
        <taxon>Bacteroidota</taxon>
        <taxon>Chitinophagia</taxon>
        <taxon>Chitinophagales</taxon>
        <taxon>Chitinophagaceae</taxon>
        <taxon>Pseudobacter</taxon>
    </lineage>
</organism>
<dbReference type="RefSeq" id="WP_130539144.1">
    <property type="nucleotide sequence ID" value="NZ_CP042431.1"/>
</dbReference>
<comment type="similarity">
    <text evidence="2">Belongs to the SusD family.</text>
</comment>
<feature type="domain" description="SusD-like N-terminal" evidence="7">
    <location>
        <begin position="97"/>
        <end position="233"/>
    </location>
</feature>
<evidence type="ECO:0000313" key="8">
    <source>
        <dbReference type="EMBL" id="RZS74695.1"/>
    </source>
</evidence>
<reference evidence="8 9" key="1">
    <citation type="submission" date="2019-02" db="EMBL/GenBank/DDBJ databases">
        <title>Genomic Encyclopedia of Type Strains, Phase IV (KMG-IV): sequencing the most valuable type-strain genomes for metagenomic binning, comparative biology and taxonomic classification.</title>
        <authorList>
            <person name="Goeker M."/>
        </authorList>
    </citation>
    <scope>NUCLEOTIDE SEQUENCE [LARGE SCALE GENOMIC DNA]</scope>
    <source>
        <strain evidence="8 9">DSM 18116</strain>
    </source>
</reference>
<dbReference type="Pfam" id="PF07980">
    <property type="entry name" value="SusD_RagB"/>
    <property type="match status" value="1"/>
</dbReference>
<dbReference type="EMBL" id="SGXA01000001">
    <property type="protein sequence ID" value="RZS74695.1"/>
    <property type="molecule type" value="Genomic_DNA"/>
</dbReference>
<proteinExistence type="inferred from homology"/>
<evidence type="ECO:0000256" key="5">
    <source>
        <dbReference type="ARBA" id="ARBA00023237"/>
    </source>
</evidence>
<evidence type="ECO:0000256" key="2">
    <source>
        <dbReference type="ARBA" id="ARBA00006275"/>
    </source>
</evidence>
<comment type="caution">
    <text evidence="8">The sequence shown here is derived from an EMBL/GenBank/DDBJ whole genome shotgun (WGS) entry which is preliminary data.</text>
</comment>
<evidence type="ECO:0000259" key="6">
    <source>
        <dbReference type="Pfam" id="PF07980"/>
    </source>
</evidence>
<keyword evidence="9" id="KW-1185">Reference proteome</keyword>
<dbReference type="Proteomes" id="UP000293874">
    <property type="component" value="Unassembled WGS sequence"/>
</dbReference>
<accession>A0A4Q7N312</accession>
<dbReference type="OrthoDB" id="653598at2"/>
<dbReference type="AlphaFoldDB" id="A0A4Q7N312"/>
<keyword evidence="4" id="KW-0472">Membrane</keyword>
<name>A0A4Q7N312_9BACT</name>
<evidence type="ECO:0000259" key="7">
    <source>
        <dbReference type="Pfam" id="PF14322"/>
    </source>
</evidence>
<gene>
    <name evidence="8" type="ORF">EV199_0545</name>
</gene>
<dbReference type="GO" id="GO:0009279">
    <property type="term" value="C:cell outer membrane"/>
    <property type="evidence" value="ECO:0007669"/>
    <property type="project" value="UniProtKB-SubCell"/>
</dbReference>
<evidence type="ECO:0000256" key="4">
    <source>
        <dbReference type="ARBA" id="ARBA00023136"/>
    </source>
</evidence>
<evidence type="ECO:0000256" key="3">
    <source>
        <dbReference type="ARBA" id="ARBA00022729"/>
    </source>
</evidence>
<dbReference type="Gene3D" id="1.25.40.390">
    <property type="match status" value="1"/>
</dbReference>
<dbReference type="InterPro" id="IPR012944">
    <property type="entry name" value="SusD_RagB_dom"/>
</dbReference>
<dbReference type="InterPro" id="IPR011990">
    <property type="entry name" value="TPR-like_helical_dom_sf"/>
</dbReference>
<keyword evidence="5" id="KW-0998">Cell outer membrane</keyword>
<feature type="domain" description="RagB/SusD" evidence="6">
    <location>
        <begin position="351"/>
        <end position="468"/>
    </location>
</feature>
<dbReference type="SUPFAM" id="SSF48452">
    <property type="entry name" value="TPR-like"/>
    <property type="match status" value="1"/>
</dbReference>
<dbReference type="Pfam" id="PF14322">
    <property type="entry name" value="SusD-like_3"/>
    <property type="match status" value="1"/>
</dbReference>
<dbReference type="InterPro" id="IPR033985">
    <property type="entry name" value="SusD-like_N"/>
</dbReference>
<comment type="subcellular location">
    <subcellularLocation>
        <location evidence="1">Cell outer membrane</location>
    </subcellularLocation>
</comment>
<dbReference type="PROSITE" id="PS51257">
    <property type="entry name" value="PROKAR_LIPOPROTEIN"/>
    <property type="match status" value="1"/>
</dbReference>
<sequence>MNTHKHRCIVWILTTCCSLLLFISCKKTDGWLDIKRNKSDVLPTSLPDLQAIMDNDIYMNTNYPSLGLVSTDNLYIPDDRLGAVSTAGRNAYLWAKDIYGVGSVPEYTNPYQKIANANIVLERLNLITLTPANQQQWENIKGQALFIRSFCYYYLAQLFCKAYDSVTASADLGIPLRTISDPSVVLGRSTVAETYQRMIDDATSAAQLLPAIPQYSTRASKAAANALLAKLYLNMSAYGKALQHAEFCLAAKNDLLDYNGNLIEPGSTYRFPAYKNSGGNPEIIFYAQGYVVSEVNAGAGAGFADPQLYLMYDDDDRRKTIFFHQHANGLMEPVGRYSGTNRLFAGISTNEIYFIRMECNARLGNPTAALADLNKLLRLRFVTNTFTDITEPDADNLLQLVLNERRKELAFHALLRWEDLRRLNKDTRFALSLQRNSNGITYLLPPNDNRYLFPIPNDEIRLSGIQQNER</sequence>
<evidence type="ECO:0000256" key="1">
    <source>
        <dbReference type="ARBA" id="ARBA00004442"/>
    </source>
</evidence>
<protein>
    <submittedName>
        <fullName evidence="8">SusD-like starch-binding protein associating with outer membrane</fullName>
    </submittedName>
</protein>
<evidence type="ECO:0000313" key="9">
    <source>
        <dbReference type="Proteomes" id="UP000293874"/>
    </source>
</evidence>
<keyword evidence="3" id="KW-0732">Signal</keyword>